<name>A0A166VB21_9AGAM</name>
<keyword evidence="4" id="KW-1185">Reference proteome</keyword>
<dbReference type="Gene3D" id="1.25.40.10">
    <property type="entry name" value="Tetratricopeptide repeat domain"/>
    <property type="match status" value="3"/>
</dbReference>
<dbReference type="Proteomes" id="UP000076532">
    <property type="component" value="Unassembled WGS sequence"/>
</dbReference>
<dbReference type="Gene3D" id="3.40.50.300">
    <property type="entry name" value="P-loop containing nucleotide triphosphate hydrolases"/>
    <property type="match status" value="1"/>
</dbReference>
<protein>
    <submittedName>
        <fullName evidence="3">TPR-like protein</fullName>
    </submittedName>
</protein>
<keyword evidence="1" id="KW-0677">Repeat</keyword>
<dbReference type="PANTHER" id="PTHR10039">
    <property type="entry name" value="AMELOGENIN"/>
    <property type="match status" value="1"/>
</dbReference>
<accession>A0A166VB21</accession>
<sequence length="889" mass="97630">MLETADTWAREADSAILWLSGVAGSGKTAIAHTVAQGLHKHGLLGSSFFFDRDIPSRDSAQMLCSTIARDLANAFPAIADYIAAALEGELGLASAPLARQFEELIVKPLQHHPIDRPFVVVIDALDESIHDELDNTFLTILRNEASQLPPLFRIFVTSRPTAQITSHLSGAAHILSHSINIHSSENWKDVAAFIDAQLQESTIQSRMGPDGPAETLIIQLKDLAEGLFIWIVTVFNYLRTAYNSRQKLRALLSKAKPKGYPVDTKMDNLYTAVLEISGDWDDPEFSRDYDIVMGTIMAAKRPLTLAALQALNDGIQDLPPEELLERFGSVLTGFQSRDEPIRILHLSFREFITGRAKDSEMTEKFYISEKEHSRRLAALCLATMNRELTETISGTGYLAKKDRDSLGIPAIFGASQQLVYCCESWIAHVTDVEDPSAILDDLRQMILYRLITWMEVTASTSAFHGSLIIREWLQELASMQPAVFNSNFASSLTSLSNQLSGLGRREEALAPIQQAVDLYRALAAERPEVFTGNLAWSLLSLSGQLSGLGRREEALAPIQQAVYLFRALAAERPIVFNGNLASSLFNLSNRLSNLGRREEALASIQQAGDLYRALAAERPKVFNGDFALSLSSLSNRLSDLGRHEEALAPIQQAGGIYRALAAERPEVFNGNLASLLNNLSNRLSNIGRREEALAPNQQAVDLYRALAAERPKVFNGDLASSLNNLSDRLSNVGRREEALASIQQAVDLYRALAAERPNVFNGYLAWSLNNLSGQLSGLGRREEALAPIQQAVDLLRALAAERPTVFNGNLASSLFNLSNRLLNLGRREESLAPIEQGVDIYRALTAERPDVFTGDPALSLNNLSCQLSGLGRHEEALEANHEASTLDAA</sequence>
<evidence type="ECO:0000313" key="4">
    <source>
        <dbReference type="Proteomes" id="UP000076532"/>
    </source>
</evidence>
<feature type="domain" description="Nephrocystin 3-like N-terminal" evidence="2">
    <location>
        <begin position="6"/>
        <end position="159"/>
    </location>
</feature>
<dbReference type="AlphaFoldDB" id="A0A166VB21"/>
<dbReference type="SUPFAM" id="SSF48452">
    <property type="entry name" value="TPR-like"/>
    <property type="match status" value="3"/>
</dbReference>
<dbReference type="Pfam" id="PF13374">
    <property type="entry name" value="TPR_10"/>
    <property type="match status" value="4"/>
</dbReference>
<evidence type="ECO:0000256" key="1">
    <source>
        <dbReference type="ARBA" id="ARBA00022737"/>
    </source>
</evidence>
<dbReference type="InterPro" id="IPR056884">
    <property type="entry name" value="NPHP3-like_N"/>
</dbReference>
<organism evidence="3 4">
    <name type="scientific">Athelia psychrophila</name>
    <dbReference type="NCBI Taxonomy" id="1759441"/>
    <lineage>
        <taxon>Eukaryota</taxon>
        <taxon>Fungi</taxon>
        <taxon>Dikarya</taxon>
        <taxon>Basidiomycota</taxon>
        <taxon>Agaricomycotina</taxon>
        <taxon>Agaricomycetes</taxon>
        <taxon>Agaricomycetidae</taxon>
        <taxon>Atheliales</taxon>
        <taxon>Atheliaceae</taxon>
        <taxon>Athelia</taxon>
    </lineage>
</organism>
<evidence type="ECO:0000259" key="2">
    <source>
        <dbReference type="Pfam" id="PF24883"/>
    </source>
</evidence>
<dbReference type="OrthoDB" id="3038309at2759"/>
<dbReference type="Pfam" id="PF24883">
    <property type="entry name" value="NPHP3_N"/>
    <property type="match status" value="1"/>
</dbReference>
<dbReference type="STRING" id="436010.A0A166VB21"/>
<dbReference type="InterPro" id="IPR027417">
    <property type="entry name" value="P-loop_NTPase"/>
</dbReference>
<gene>
    <name evidence="3" type="ORF">FIBSPDRAFT_722452</name>
</gene>
<dbReference type="EMBL" id="KV417485">
    <property type="protein sequence ID" value="KZP32533.1"/>
    <property type="molecule type" value="Genomic_DNA"/>
</dbReference>
<dbReference type="SUPFAM" id="SSF52540">
    <property type="entry name" value="P-loop containing nucleoside triphosphate hydrolases"/>
    <property type="match status" value="1"/>
</dbReference>
<proteinExistence type="predicted"/>
<evidence type="ECO:0000313" key="3">
    <source>
        <dbReference type="EMBL" id="KZP32533.1"/>
    </source>
</evidence>
<dbReference type="PANTHER" id="PTHR10039:SF14">
    <property type="entry name" value="NACHT DOMAIN-CONTAINING PROTEIN"/>
    <property type="match status" value="1"/>
</dbReference>
<dbReference type="InterPro" id="IPR011990">
    <property type="entry name" value="TPR-like_helical_dom_sf"/>
</dbReference>
<reference evidence="3 4" key="1">
    <citation type="journal article" date="2016" name="Mol. Biol. Evol.">
        <title>Comparative Genomics of Early-Diverging Mushroom-Forming Fungi Provides Insights into the Origins of Lignocellulose Decay Capabilities.</title>
        <authorList>
            <person name="Nagy L.G."/>
            <person name="Riley R."/>
            <person name="Tritt A."/>
            <person name="Adam C."/>
            <person name="Daum C."/>
            <person name="Floudas D."/>
            <person name="Sun H."/>
            <person name="Yadav J.S."/>
            <person name="Pangilinan J."/>
            <person name="Larsson K.H."/>
            <person name="Matsuura K."/>
            <person name="Barry K."/>
            <person name="Labutti K."/>
            <person name="Kuo R."/>
            <person name="Ohm R.A."/>
            <person name="Bhattacharya S.S."/>
            <person name="Shirouzu T."/>
            <person name="Yoshinaga Y."/>
            <person name="Martin F.M."/>
            <person name="Grigoriev I.V."/>
            <person name="Hibbett D.S."/>
        </authorList>
    </citation>
    <scope>NUCLEOTIDE SEQUENCE [LARGE SCALE GENOMIC DNA]</scope>
    <source>
        <strain evidence="3 4">CBS 109695</strain>
    </source>
</reference>